<evidence type="ECO:0000313" key="3">
    <source>
        <dbReference type="Proteomes" id="UP000310200"/>
    </source>
</evidence>
<dbReference type="AlphaFoldDB" id="A0A4S2KHB9"/>
<evidence type="ECO:0000256" key="1">
    <source>
        <dbReference type="SAM" id="MobiDB-lite"/>
    </source>
</evidence>
<dbReference type="STRING" id="300112.A0A4S2KHB9"/>
<proteinExistence type="predicted"/>
<name>A0A4S2KHB9_9HYME</name>
<keyword evidence="3" id="KW-1185">Reference proteome</keyword>
<accession>A0A4S2KHB9</accession>
<gene>
    <name evidence="2" type="ORF">DBV15_06379</name>
</gene>
<feature type="region of interest" description="Disordered" evidence="1">
    <location>
        <begin position="387"/>
        <end position="422"/>
    </location>
</feature>
<evidence type="ECO:0000313" key="2">
    <source>
        <dbReference type="EMBL" id="TGZ47207.1"/>
    </source>
</evidence>
<comment type="caution">
    <text evidence="2">The sequence shown here is derived from an EMBL/GenBank/DDBJ whole genome shotgun (WGS) entry which is preliminary data.</text>
</comment>
<protein>
    <submittedName>
        <fullName evidence="2">Uncharacterized protein</fullName>
    </submittedName>
</protein>
<organism evidence="2 3">
    <name type="scientific">Temnothorax longispinosus</name>
    <dbReference type="NCBI Taxonomy" id="300112"/>
    <lineage>
        <taxon>Eukaryota</taxon>
        <taxon>Metazoa</taxon>
        <taxon>Ecdysozoa</taxon>
        <taxon>Arthropoda</taxon>
        <taxon>Hexapoda</taxon>
        <taxon>Insecta</taxon>
        <taxon>Pterygota</taxon>
        <taxon>Neoptera</taxon>
        <taxon>Endopterygota</taxon>
        <taxon>Hymenoptera</taxon>
        <taxon>Apocrita</taxon>
        <taxon>Aculeata</taxon>
        <taxon>Formicoidea</taxon>
        <taxon>Formicidae</taxon>
        <taxon>Myrmicinae</taxon>
        <taxon>Temnothorax</taxon>
    </lineage>
</organism>
<dbReference type="Proteomes" id="UP000310200">
    <property type="component" value="Unassembled WGS sequence"/>
</dbReference>
<sequence length="1096" mass="123040">MRCCSLQAFIIMLRRRTENIIEGDYETSSEGIVLSKRSGHIIHGAQAKESLCAYLKEKSASLSKRASFDGNVSAIKEGVISDPSHEPMENRLTQKFTYVRDGLIFMSEKLAQSKSLPILKSEIPSGVSTDFTTDVALMSASSSARKRKMSMIIKRMAPFISPYPSTVSLTGVTTNFHGQRYETRRTSRLPSRTTLPILCDTTVINDGKSEELAALHETKNNRRTMNWDSRCDAIPTFVNDEGHEGAANVTNDDDLVDVARNSCASIKSIYFPPNVSEPLASSYDLGKSKRQQRVSTDVETLLKIDQELGPLRYQYSEIIGKARALGLSSTGFDLDISCSLNRLDTFVRSALSPSASDYLPDRGRTYLRRATINTGITNRSALVDKTSPSSTFSMVGKPTPRGSRTSWLNENGSSRRQEALSSAVRDPSRILENFDGPRSSGRVRSRVSYFPTTNSHMFRGENVLNDRSRDGCVSNSNFQLYHRSNAVMERATSAWDGWFARGTVNTNPANIFNRTEYNSHRYLNHTVEDSRTSINNSFEIRRRKSSLSMVEVINNNWSTVDKRTANKRSNEHSEIPSGNQNAMAVETEFASPGSHYRESMLPETERLAKDDQISSSLVLKSIDPEVDPDREILRAVSASACAPQIRVVSLNTEFRTTVEKRYTNRAISPIQQPRLTTTSSTTTSLSNILLAAKVSSIFVQQVRADSSRKMTKTESPAKICSIDAIKQDALANVASKPRSKRDFCVQKVDSRSAAENLSRFSEFKRDEADLTTTEFRKTRYLHLPRTKDKITIVPIVLTDGISESPRTADVDFAIPRYAVKTAPKLSYQIASFDARKFHGTSSLLSRDNAGYRRDIAEPVRLTEQFAGEKRWSAGRTSVSHVNRHVYAEEDYLPSTTTSIAGNPKQLIRITTSNAGVVRKAREYRESDRQRVGKTIPGMRSTPEDFLCETLKSVEITKKFAKWEREIIVVEETSHTGLLNIKESRSANSPRLRNKREVAEKRIDGDEPKVKYFLEIGASNVDAYAFVPEFVESVVSSFRRDHYIYTVFTEFQSDRTTAIVDLNTMIEEKEPLFRDTLSEVCRAITDLENYMRLIGGQ</sequence>
<feature type="compositionally biased region" description="Polar residues" evidence="1">
    <location>
        <begin position="402"/>
        <end position="412"/>
    </location>
</feature>
<reference evidence="2 3" key="1">
    <citation type="journal article" date="2019" name="Philos. Trans. R. Soc. Lond., B, Biol. Sci.">
        <title>Ant behaviour and brain gene expression of defending hosts depend on the ecological success of the intruding social parasite.</title>
        <authorList>
            <person name="Kaur R."/>
            <person name="Stoldt M."/>
            <person name="Jongepier E."/>
            <person name="Feldmeyer B."/>
            <person name="Menzel F."/>
            <person name="Bornberg-Bauer E."/>
            <person name="Foitzik S."/>
        </authorList>
    </citation>
    <scope>NUCLEOTIDE SEQUENCE [LARGE SCALE GENOMIC DNA]</scope>
    <source>
        <tissue evidence="2">Whole body</tissue>
    </source>
</reference>
<dbReference type="EMBL" id="QBLH01002747">
    <property type="protein sequence ID" value="TGZ47207.1"/>
    <property type="molecule type" value="Genomic_DNA"/>
</dbReference>